<gene>
    <name evidence="3" type="primary">tmem183a</name>
</gene>
<dbReference type="Proteomes" id="UP000515152">
    <property type="component" value="Chromosome 5"/>
</dbReference>
<dbReference type="KEGG" id="char:105904161"/>
<feature type="region of interest" description="Disordered" evidence="1">
    <location>
        <begin position="71"/>
        <end position="113"/>
    </location>
</feature>
<dbReference type="GO" id="GO:0031647">
    <property type="term" value="P:regulation of protein stability"/>
    <property type="evidence" value="ECO:0007669"/>
    <property type="project" value="TreeGrafter"/>
</dbReference>
<dbReference type="OrthoDB" id="5955317at2759"/>
<dbReference type="InterPro" id="IPR026509">
    <property type="entry name" value="TMEM183"/>
</dbReference>
<protein>
    <submittedName>
        <fullName evidence="3">Transmembrane protein 183A</fullName>
    </submittedName>
</protein>
<dbReference type="AlphaFoldDB" id="A0A6P3W256"/>
<keyword evidence="3" id="KW-0472">Membrane</keyword>
<proteinExistence type="predicted"/>
<sequence length="360" mass="41099">MPKKGNRKRLKFRAGDVCSESVTVADYANADPAIVKSGRLKKAVANAIEKEVKLLCGLEASQGPVQEVLSSAGCVSPADRESSDELEPEDADENLKGSRKKKNKRCKENSESLDGDEYPMDIWLVLSGYIRPEDVCKFALICRNAWTVTCTAAFWTRLYRRHYSLDSHLPLRLQPDSLADMRCLRACVIRSLFHLYEPFSSRISSSPPLPEATPNTLLNYRCMLFWAQDVTGTKPEKLWQFSFKFEKHAPKNKSGPDRSLQLPKRYKEVHTNPDSNCYLLQVNTLNFIYIPHMVMGMTLSLMTINVSTDMRHHRVRLVFQDSPLLRGQRKRTEQGLQVALDPVHSVHLMNWWDPQYPISA</sequence>
<dbReference type="CTD" id="92703"/>
<organism evidence="2 3">
    <name type="scientific">Clupea harengus</name>
    <name type="common">Atlantic herring</name>
    <dbReference type="NCBI Taxonomy" id="7950"/>
    <lineage>
        <taxon>Eukaryota</taxon>
        <taxon>Metazoa</taxon>
        <taxon>Chordata</taxon>
        <taxon>Craniata</taxon>
        <taxon>Vertebrata</taxon>
        <taxon>Euteleostomi</taxon>
        <taxon>Actinopterygii</taxon>
        <taxon>Neopterygii</taxon>
        <taxon>Teleostei</taxon>
        <taxon>Clupei</taxon>
        <taxon>Clupeiformes</taxon>
        <taxon>Clupeoidei</taxon>
        <taxon>Clupeidae</taxon>
        <taxon>Clupea</taxon>
    </lineage>
</organism>
<reference evidence="3" key="1">
    <citation type="submission" date="2025-08" db="UniProtKB">
        <authorList>
            <consortium name="RefSeq"/>
        </authorList>
    </citation>
    <scope>IDENTIFICATION</scope>
</reference>
<dbReference type="GO" id="GO:0019005">
    <property type="term" value="C:SCF ubiquitin ligase complex"/>
    <property type="evidence" value="ECO:0007669"/>
    <property type="project" value="TreeGrafter"/>
</dbReference>
<evidence type="ECO:0000313" key="3">
    <source>
        <dbReference type="RefSeq" id="XP_012687460.2"/>
    </source>
</evidence>
<dbReference type="PANTHER" id="PTHR20988">
    <property type="entry name" value="TRANSMEMBRANE PROTEIN 183A-RELATED"/>
    <property type="match status" value="1"/>
</dbReference>
<keyword evidence="3" id="KW-0812">Transmembrane</keyword>
<accession>A0A6P3W256</accession>
<keyword evidence="2" id="KW-1185">Reference proteome</keyword>
<dbReference type="GeneID" id="105904161"/>
<name>A0A6P3W256_CLUHA</name>
<dbReference type="PANTHER" id="PTHR20988:SF2">
    <property type="entry name" value="TRANSMEMBRANE PROTEIN 183A-RELATED"/>
    <property type="match status" value="1"/>
</dbReference>
<evidence type="ECO:0000256" key="1">
    <source>
        <dbReference type="SAM" id="MobiDB-lite"/>
    </source>
</evidence>
<dbReference type="RefSeq" id="XP_012687460.2">
    <property type="nucleotide sequence ID" value="XM_012832006.2"/>
</dbReference>
<evidence type="ECO:0000313" key="2">
    <source>
        <dbReference type="Proteomes" id="UP000515152"/>
    </source>
</evidence>